<name>A0A1M5MWV1_STRHI</name>
<gene>
    <name evidence="2" type="ORF">SAMN05444320_11484</name>
</gene>
<keyword evidence="1" id="KW-0732">Signal</keyword>
<accession>A0A1M5MWV1</accession>
<protein>
    <submittedName>
        <fullName evidence="2">Uncharacterized protein</fullName>
    </submittedName>
</protein>
<reference evidence="2 3" key="1">
    <citation type="submission" date="2016-11" db="EMBL/GenBank/DDBJ databases">
        <authorList>
            <person name="Jaros S."/>
            <person name="Januszkiewicz K."/>
            <person name="Wedrychowicz H."/>
        </authorList>
    </citation>
    <scope>NUCLEOTIDE SEQUENCE [LARGE SCALE GENOMIC DNA]</scope>
    <source>
        <strain evidence="2 3">DSM 44523</strain>
    </source>
</reference>
<proteinExistence type="predicted"/>
<evidence type="ECO:0000313" key="2">
    <source>
        <dbReference type="EMBL" id="SHG81794.1"/>
    </source>
</evidence>
<dbReference type="OrthoDB" id="153810at2070"/>
<dbReference type="EMBL" id="FQVN01000014">
    <property type="protein sequence ID" value="SHG81794.1"/>
    <property type="molecule type" value="Genomic_DNA"/>
</dbReference>
<evidence type="ECO:0000256" key="1">
    <source>
        <dbReference type="SAM" id="SignalP"/>
    </source>
</evidence>
<keyword evidence="3" id="KW-1185">Reference proteome</keyword>
<feature type="chain" id="PRO_5012319095" evidence="1">
    <location>
        <begin position="31"/>
        <end position="156"/>
    </location>
</feature>
<dbReference type="Proteomes" id="UP000184501">
    <property type="component" value="Unassembled WGS sequence"/>
</dbReference>
<organism evidence="2 3">
    <name type="scientific">Streptoalloteichus hindustanus</name>
    <dbReference type="NCBI Taxonomy" id="2017"/>
    <lineage>
        <taxon>Bacteria</taxon>
        <taxon>Bacillati</taxon>
        <taxon>Actinomycetota</taxon>
        <taxon>Actinomycetes</taxon>
        <taxon>Pseudonocardiales</taxon>
        <taxon>Pseudonocardiaceae</taxon>
        <taxon>Streptoalloteichus</taxon>
    </lineage>
</organism>
<sequence length="156" mass="15747">MQKAPRLSKLVLVTAAVVAAGLSSASVAGAAPGTGSTSTAGSAAQRIAESPGPVPASLGAFDGLWAMALSNGFVVRLDLSASGPDGGFTGIADYAGASGTVTGRLNGNDVVFDIKWKDGRVGRCWGHLSADGREWSGDSVDLTTPGSEAKWWARRV</sequence>
<feature type="signal peptide" evidence="1">
    <location>
        <begin position="1"/>
        <end position="30"/>
    </location>
</feature>
<dbReference type="RefSeq" id="WP_073489431.1">
    <property type="nucleotide sequence ID" value="NZ_FQVN01000014.1"/>
</dbReference>
<dbReference type="AlphaFoldDB" id="A0A1M5MWV1"/>
<evidence type="ECO:0000313" key="3">
    <source>
        <dbReference type="Proteomes" id="UP000184501"/>
    </source>
</evidence>